<dbReference type="SUPFAM" id="SSF53850">
    <property type="entry name" value="Periplasmic binding protein-like II"/>
    <property type="match status" value="1"/>
</dbReference>
<dbReference type="PANTHER" id="PTHR30346">
    <property type="entry name" value="TRANSCRIPTIONAL DUAL REGULATOR HCAR-RELATED"/>
    <property type="match status" value="1"/>
</dbReference>
<dbReference type="Gene3D" id="1.10.10.10">
    <property type="entry name" value="Winged helix-like DNA-binding domain superfamily/Winged helix DNA-binding domain"/>
    <property type="match status" value="1"/>
</dbReference>
<reference evidence="7" key="1">
    <citation type="submission" date="2016-08" db="EMBL/GenBank/DDBJ databases">
        <authorList>
            <person name="Tokovenko B."/>
            <person name="Kalinowski J."/>
        </authorList>
    </citation>
    <scope>NUCLEOTIDE SEQUENCE [LARGE SCALE GENOMIC DNA]</scope>
    <source>
        <strain evidence="7">UTMC102</strain>
    </source>
</reference>
<dbReference type="InterPro" id="IPR036390">
    <property type="entry name" value="WH_DNA-bd_sf"/>
</dbReference>
<keyword evidence="4" id="KW-0804">Transcription</keyword>
<dbReference type="PRINTS" id="PR00039">
    <property type="entry name" value="HTHLYSR"/>
</dbReference>
<dbReference type="OrthoDB" id="3181812at2"/>
<keyword evidence="3" id="KW-0238">DNA-binding</keyword>
<accession>A0A1V3BZJ2</accession>
<dbReference type="GO" id="GO:0003677">
    <property type="term" value="F:DNA binding"/>
    <property type="evidence" value="ECO:0007669"/>
    <property type="project" value="UniProtKB-KW"/>
</dbReference>
<comment type="similarity">
    <text evidence="1">Belongs to the LysR transcriptional regulatory family.</text>
</comment>
<evidence type="ECO:0000256" key="2">
    <source>
        <dbReference type="ARBA" id="ARBA00023015"/>
    </source>
</evidence>
<comment type="caution">
    <text evidence="6">The sequence shown here is derived from an EMBL/GenBank/DDBJ whole genome shotgun (WGS) entry which is preliminary data.</text>
</comment>
<dbReference type="AlphaFoldDB" id="A0A1V3BZJ2"/>
<organism evidence="6 7">
    <name type="scientific">Nocardiopsis sinuspersici</name>
    <dbReference type="NCBI Taxonomy" id="501010"/>
    <lineage>
        <taxon>Bacteria</taxon>
        <taxon>Bacillati</taxon>
        <taxon>Actinomycetota</taxon>
        <taxon>Actinomycetes</taxon>
        <taxon>Streptosporangiales</taxon>
        <taxon>Nocardiopsidaceae</taxon>
        <taxon>Nocardiopsis</taxon>
    </lineage>
</organism>
<dbReference type="GO" id="GO:0032993">
    <property type="term" value="C:protein-DNA complex"/>
    <property type="evidence" value="ECO:0007669"/>
    <property type="project" value="TreeGrafter"/>
</dbReference>
<name>A0A1V3BZJ2_9ACTN</name>
<dbReference type="FunFam" id="1.10.10.10:FF:000001">
    <property type="entry name" value="LysR family transcriptional regulator"/>
    <property type="match status" value="1"/>
</dbReference>
<feature type="domain" description="HTH lysR-type" evidence="5">
    <location>
        <begin position="23"/>
        <end position="75"/>
    </location>
</feature>
<dbReference type="Pfam" id="PF00126">
    <property type="entry name" value="HTH_1"/>
    <property type="match status" value="1"/>
</dbReference>
<evidence type="ECO:0000256" key="4">
    <source>
        <dbReference type="ARBA" id="ARBA00023163"/>
    </source>
</evidence>
<dbReference type="STRING" id="501010.NOSIN_08290"/>
<gene>
    <name evidence="6" type="ORF">NOSIN_08290</name>
</gene>
<sequence>MKDGEHPDGSDADALARVLAPRLRMVAAVAATGHITRAAESLGMPQPTLSRALTRVQEELGMALVERSGRGVRLTRAGRLLLPHAERALQDLRQGMTELTGAEEGRVALTFLPTLGVEVVPALLRGFRAEHPGVRFSLAQEPWAQSLRRLSAGGADLALTSPLPSGRGLAAATLHTQMLRLVVPEEHPLARGGDRARERGVPGSAAAHEEFILLKPGRGVRHLTDRLNERAGFTPRVAFEADDIATARGLVAAGLGVSVLPARPRGALSGTVELPLRGVDARRPIGVVWPEEGSGGGYEPPAVALFRDYVRRVGPGVIPDMTG</sequence>
<keyword evidence="7" id="KW-1185">Reference proteome</keyword>
<keyword evidence="2" id="KW-0805">Transcription regulation</keyword>
<proteinExistence type="inferred from homology"/>
<dbReference type="RefSeq" id="WP_077690190.1">
    <property type="nucleotide sequence ID" value="NZ_MCOK01000001.1"/>
</dbReference>
<dbReference type="PANTHER" id="PTHR30346:SF28">
    <property type="entry name" value="HTH-TYPE TRANSCRIPTIONAL REGULATOR CYNR"/>
    <property type="match status" value="1"/>
</dbReference>
<evidence type="ECO:0000313" key="7">
    <source>
        <dbReference type="Proteomes" id="UP000189004"/>
    </source>
</evidence>
<dbReference type="InterPro" id="IPR000847">
    <property type="entry name" value="LysR_HTH_N"/>
</dbReference>
<dbReference type="InterPro" id="IPR005119">
    <property type="entry name" value="LysR_subst-bd"/>
</dbReference>
<dbReference type="PROSITE" id="PS50931">
    <property type="entry name" value="HTH_LYSR"/>
    <property type="match status" value="1"/>
</dbReference>
<evidence type="ECO:0000313" key="6">
    <source>
        <dbReference type="EMBL" id="OOC53802.1"/>
    </source>
</evidence>
<dbReference type="SUPFAM" id="SSF46785">
    <property type="entry name" value="Winged helix' DNA-binding domain"/>
    <property type="match status" value="1"/>
</dbReference>
<dbReference type="EMBL" id="MCOK01000001">
    <property type="protein sequence ID" value="OOC53802.1"/>
    <property type="molecule type" value="Genomic_DNA"/>
</dbReference>
<evidence type="ECO:0000256" key="3">
    <source>
        <dbReference type="ARBA" id="ARBA00023125"/>
    </source>
</evidence>
<dbReference type="GO" id="GO:0003700">
    <property type="term" value="F:DNA-binding transcription factor activity"/>
    <property type="evidence" value="ECO:0007669"/>
    <property type="project" value="InterPro"/>
</dbReference>
<evidence type="ECO:0000259" key="5">
    <source>
        <dbReference type="PROSITE" id="PS50931"/>
    </source>
</evidence>
<dbReference type="Proteomes" id="UP000189004">
    <property type="component" value="Unassembled WGS sequence"/>
</dbReference>
<protein>
    <submittedName>
        <fullName evidence="6">LysR family transcriptional regulator</fullName>
    </submittedName>
</protein>
<evidence type="ECO:0000256" key="1">
    <source>
        <dbReference type="ARBA" id="ARBA00009437"/>
    </source>
</evidence>
<dbReference type="Gene3D" id="3.40.190.10">
    <property type="entry name" value="Periplasmic binding protein-like II"/>
    <property type="match status" value="2"/>
</dbReference>
<dbReference type="Pfam" id="PF03466">
    <property type="entry name" value="LysR_substrate"/>
    <property type="match status" value="1"/>
</dbReference>
<dbReference type="InterPro" id="IPR036388">
    <property type="entry name" value="WH-like_DNA-bd_sf"/>
</dbReference>